<name>G2R1I8_THETT</name>
<dbReference type="HOGENOM" id="CLU_1284064_0_0_1"/>
<dbReference type="GeneID" id="11515153"/>
<protein>
    <submittedName>
        <fullName evidence="2">Uncharacterized protein</fullName>
    </submittedName>
</protein>
<evidence type="ECO:0000256" key="1">
    <source>
        <dbReference type="SAM" id="MobiDB-lite"/>
    </source>
</evidence>
<evidence type="ECO:0000313" key="2">
    <source>
        <dbReference type="EMBL" id="AEO65727.1"/>
    </source>
</evidence>
<keyword evidence="3" id="KW-1185">Reference proteome</keyword>
<dbReference type="RefSeq" id="XP_003652063.1">
    <property type="nucleotide sequence ID" value="XM_003652015.1"/>
</dbReference>
<dbReference type="EMBL" id="CP003010">
    <property type="protein sequence ID" value="AEO65727.1"/>
    <property type="molecule type" value="Genomic_DNA"/>
</dbReference>
<feature type="compositionally biased region" description="Polar residues" evidence="1">
    <location>
        <begin position="70"/>
        <end position="83"/>
    </location>
</feature>
<dbReference type="AlphaFoldDB" id="G2R1I8"/>
<reference evidence="2 3" key="1">
    <citation type="journal article" date="2011" name="Nat. Biotechnol.">
        <title>Comparative genomic analysis of the thermophilic biomass-degrading fungi Myceliophthora thermophila and Thielavia terrestris.</title>
        <authorList>
            <person name="Berka R.M."/>
            <person name="Grigoriev I.V."/>
            <person name="Otillar R."/>
            <person name="Salamov A."/>
            <person name="Grimwood J."/>
            <person name="Reid I."/>
            <person name="Ishmael N."/>
            <person name="John T."/>
            <person name="Darmond C."/>
            <person name="Moisan M.-C."/>
            <person name="Henrissat B."/>
            <person name="Coutinho P.M."/>
            <person name="Lombard V."/>
            <person name="Natvig D.O."/>
            <person name="Lindquist E."/>
            <person name="Schmutz J."/>
            <person name="Lucas S."/>
            <person name="Harris P."/>
            <person name="Powlowski J."/>
            <person name="Bellemare A."/>
            <person name="Taylor D."/>
            <person name="Butler G."/>
            <person name="de Vries R.P."/>
            <person name="Allijn I.E."/>
            <person name="van den Brink J."/>
            <person name="Ushinsky S."/>
            <person name="Storms R."/>
            <person name="Powell A.J."/>
            <person name="Paulsen I.T."/>
            <person name="Elbourne L.D.H."/>
            <person name="Baker S.E."/>
            <person name="Magnuson J."/>
            <person name="LaBoissiere S."/>
            <person name="Clutterbuck A.J."/>
            <person name="Martinez D."/>
            <person name="Wogulis M."/>
            <person name="de Leon A.L."/>
            <person name="Rey M.W."/>
            <person name="Tsang A."/>
        </authorList>
    </citation>
    <scope>NUCLEOTIDE SEQUENCE [LARGE SCALE GENOMIC DNA]</scope>
    <source>
        <strain evidence="3">ATCC 38088 / NRRL 8126</strain>
    </source>
</reference>
<feature type="region of interest" description="Disordered" evidence="1">
    <location>
        <begin position="1"/>
        <end position="215"/>
    </location>
</feature>
<feature type="compositionally biased region" description="Basic and acidic residues" evidence="1">
    <location>
        <begin position="142"/>
        <end position="151"/>
    </location>
</feature>
<accession>G2R1I8</accession>
<organism evidence="2 3">
    <name type="scientific">Thermothielavioides terrestris (strain ATCC 38088 / NRRL 8126)</name>
    <name type="common">Thielavia terrestris</name>
    <dbReference type="NCBI Taxonomy" id="578455"/>
    <lineage>
        <taxon>Eukaryota</taxon>
        <taxon>Fungi</taxon>
        <taxon>Dikarya</taxon>
        <taxon>Ascomycota</taxon>
        <taxon>Pezizomycotina</taxon>
        <taxon>Sordariomycetes</taxon>
        <taxon>Sordariomycetidae</taxon>
        <taxon>Sordariales</taxon>
        <taxon>Chaetomiaceae</taxon>
        <taxon>Thermothielavioides</taxon>
        <taxon>Thermothielavioides terrestris</taxon>
    </lineage>
</organism>
<evidence type="ECO:0000313" key="3">
    <source>
        <dbReference type="Proteomes" id="UP000008181"/>
    </source>
</evidence>
<sequence length="215" mass="24672">MEELQWRPSRTASRRRHERRHSHDDDGLHNQINRRRTSVKGSTRHLGMAHGPLGPLEEGPALRSKHQNDEYIQSWLQQTQARSSPLPGLERHGGQPRAGSLAYRHGKRSRSPSEAGLPSPGTAKQAEPSNRIPRTSRISESLTRKASEPRKSKTKLNKSQKEDKELEELAAFFSRRTSQTKARAREPDPAYHARRSRRILSNKETLGYRWQESKQ</sequence>
<proteinExistence type="predicted"/>
<dbReference type="KEGG" id="ttt:THITE_2127887"/>
<dbReference type="Proteomes" id="UP000008181">
    <property type="component" value="Chromosome 2"/>
</dbReference>
<feature type="compositionally biased region" description="Polar residues" evidence="1">
    <location>
        <begin position="132"/>
        <end position="141"/>
    </location>
</feature>
<gene>
    <name evidence="2" type="ORF">THITE_2127887</name>
</gene>